<sequence>MPTTGFQAVAHVGDESSMRSLQIQSIQQILIRFLGVDTSLARTSRIMVSTFVNHEFLVPRKSATDLYEYESQDKTMIGYHAGTREEPLRTNISTKHSLELTLKDLMVKMSSPIDLKRKRPMEDDYGRMTEKIYKKGKAETKEHYQAILYMLLEDMEKEAIFDVKAEKERLQAKLLLAEEKLATVKIMYFDWDKIGESFMSKL</sequence>
<evidence type="ECO:0000313" key="3">
    <source>
        <dbReference type="Proteomes" id="UP000266723"/>
    </source>
</evidence>
<proteinExistence type="predicted"/>
<keyword evidence="3" id="KW-1185">Reference proteome</keyword>
<organism evidence="2 3">
    <name type="scientific">Brassica cretica</name>
    <name type="common">Mustard</name>
    <dbReference type="NCBI Taxonomy" id="69181"/>
    <lineage>
        <taxon>Eukaryota</taxon>
        <taxon>Viridiplantae</taxon>
        <taxon>Streptophyta</taxon>
        <taxon>Embryophyta</taxon>
        <taxon>Tracheophyta</taxon>
        <taxon>Spermatophyta</taxon>
        <taxon>Magnoliopsida</taxon>
        <taxon>eudicotyledons</taxon>
        <taxon>Gunneridae</taxon>
        <taxon>Pentapetalae</taxon>
        <taxon>rosids</taxon>
        <taxon>malvids</taxon>
        <taxon>Brassicales</taxon>
        <taxon>Brassicaceae</taxon>
        <taxon>Brassiceae</taxon>
        <taxon>Brassica</taxon>
    </lineage>
</organism>
<accession>A0ABQ7AVM0</accession>
<comment type="caution">
    <text evidence="2">The sequence shown here is derived from an EMBL/GenBank/DDBJ whole genome shotgun (WGS) entry which is preliminary data.</text>
</comment>
<reference evidence="2 3" key="1">
    <citation type="journal article" date="2020" name="BMC Genomics">
        <title>Intraspecific diversification of the crop wild relative Brassica cretica Lam. using demographic model selection.</title>
        <authorList>
            <person name="Kioukis A."/>
            <person name="Michalopoulou V.A."/>
            <person name="Briers L."/>
            <person name="Pirintsos S."/>
            <person name="Studholme D.J."/>
            <person name="Pavlidis P."/>
            <person name="Sarris P.F."/>
        </authorList>
    </citation>
    <scope>NUCLEOTIDE SEQUENCE [LARGE SCALE GENOMIC DNA]</scope>
    <source>
        <strain evidence="3">cv. PFS-1207/04</strain>
        <tissue evidence="2">Leaf</tissue>
    </source>
</reference>
<keyword evidence="1" id="KW-0175">Coiled coil</keyword>
<name>A0ABQ7AVM0_BRACR</name>
<gene>
    <name evidence="2" type="ORF">DY000_02058914</name>
</gene>
<dbReference type="Proteomes" id="UP000266723">
    <property type="component" value="Unassembled WGS sequence"/>
</dbReference>
<protein>
    <submittedName>
        <fullName evidence="2">Uncharacterized protein</fullName>
    </submittedName>
</protein>
<evidence type="ECO:0000313" key="2">
    <source>
        <dbReference type="EMBL" id="KAF3518096.1"/>
    </source>
</evidence>
<evidence type="ECO:0000256" key="1">
    <source>
        <dbReference type="SAM" id="Coils"/>
    </source>
</evidence>
<dbReference type="EMBL" id="QGKV02001556">
    <property type="protein sequence ID" value="KAF3518096.1"/>
    <property type="molecule type" value="Genomic_DNA"/>
</dbReference>
<feature type="coiled-coil region" evidence="1">
    <location>
        <begin position="160"/>
        <end position="187"/>
    </location>
</feature>